<dbReference type="InterPro" id="IPR055087">
    <property type="entry name" value="GldL-like_N"/>
</dbReference>
<dbReference type="Pfam" id="PF22827">
    <property type="entry name" value="GldL_N"/>
    <property type="match status" value="1"/>
</dbReference>
<keyword evidence="1" id="KW-0812">Transmembrane</keyword>
<feature type="transmembrane region" description="Helical" evidence="1">
    <location>
        <begin position="18"/>
        <end position="37"/>
    </location>
</feature>
<keyword evidence="1" id="KW-1133">Transmembrane helix</keyword>
<name>Q2PY68_9BACT</name>
<keyword evidence="1" id="KW-0472">Membrane</keyword>
<evidence type="ECO:0000256" key="1">
    <source>
        <dbReference type="SAM" id="Phobius"/>
    </source>
</evidence>
<protein>
    <recommendedName>
        <fullName evidence="2">Gliding motility protein GldL-like N-terminal domain-containing protein</fullName>
    </recommendedName>
</protein>
<evidence type="ECO:0000313" key="3">
    <source>
        <dbReference type="EMBL" id="ABC25359.1"/>
    </source>
</evidence>
<dbReference type="NCBIfam" id="TIGR03513">
    <property type="entry name" value="GldL_gliding"/>
    <property type="match status" value="1"/>
</dbReference>
<dbReference type="AlphaFoldDB" id="Q2PY68"/>
<dbReference type="InterPro" id="IPR019852">
    <property type="entry name" value="Motility-assoc_prot_GldL"/>
</dbReference>
<organism evidence="3">
    <name type="scientific">uncultured marine bacterium Ant29B7</name>
    <dbReference type="NCBI Taxonomy" id="360426"/>
    <lineage>
        <taxon>Bacteria</taxon>
        <taxon>environmental samples</taxon>
    </lineage>
</organism>
<sequence length="218" mass="23341">MALINVNGKRFKNFMAKLYGIGAAIVILGALFKILHLKGADQMLIIGLTTEAVIFFISAFEAPAKDYDWSLIYPELSIDEEGSGNGPRGTVTQELDKMMAEAKIGPELIDSLSDGMRKLSDTAASLNNAADAAGASAAYSEQLTEAAKSMEALNALYSVQLENSTNQMEMQNNLMEKLGSAGQQSEALATEVEKMAGNLTQLNSVYGNMLAAMNLNRS</sequence>
<dbReference type="EMBL" id="DQ295240">
    <property type="protein sequence ID" value="ABC25359.1"/>
    <property type="molecule type" value="Genomic_DNA"/>
</dbReference>
<proteinExistence type="predicted"/>
<evidence type="ECO:0000259" key="2">
    <source>
        <dbReference type="Pfam" id="PF22827"/>
    </source>
</evidence>
<feature type="domain" description="Gliding motility protein GldL-like N-terminal" evidence="2">
    <location>
        <begin position="18"/>
        <end position="77"/>
    </location>
</feature>
<accession>Q2PY68</accession>
<reference evidence="3" key="1">
    <citation type="journal article" date="2006" name="Appl. Environ. Microbiol.">
        <title>Comparative genomics of DNA fragments from six Antarctic marine planktonic bacteria.</title>
        <authorList>
            <person name="Grzymski J.J."/>
            <person name="Carter B.J."/>
            <person name="DeLong E.F."/>
            <person name="Feldman R.A."/>
            <person name="Ghadiri A."/>
            <person name="Murray A.E."/>
        </authorList>
    </citation>
    <scope>NUCLEOTIDE SEQUENCE</scope>
</reference>